<dbReference type="PROSITE" id="PS50011">
    <property type="entry name" value="PROTEIN_KINASE_DOM"/>
    <property type="match status" value="1"/>
</dbReference>
<evidence type="ECO:0000259" key="1">
    <source>
        <dbReference type="PROSITE" id="PS50011"/>
    </source>
</evidence>
<dbReference type="InterPro" id="IPR001245">
    <property type="entry name" value="Ser-Thr/Tyr_kinase_cat_dom"/>
</dbReference>
<protein>
    <recommendedName>
        <fullName evidence="1">Protein kinase domain-containing protein</fullName>
    </recommendedName>
</protein>
<evidence type="ECO:0000313" key="2">
    <source>
        <dbReference type="EMBL" id="KDQ21210.1"/>
    </source>
</evidence>
<gene>
    <name evidence="2" type="ORF">BOTBODRAFT_99970</name>
</gene>
<dbReference type="HOGENOM" id="CLU_000288_7_18_1"/>
<dbReference type="PANTHER" id="PTHR23257">
    <property type="entry name" value="SERINE-THREONINE PROTEIN KINASE"/>
    <property type="match status" value="1"/>
</dbReference>
<accession>A0A067N2M2</accession>
<dbReference type="InterPro" id="IPR011009">
    <property type="entry name" value="Kinase-like_dom_sf"/>
</dbReference>
<dbReference type="PANTHER" id="PTHR23257:SF974">
    <property type="entry name" value="RECEPTOR-INTERACTING SERINE_THREONINE-PROTEIN KINASE 3"/>
    <property type="match status" value="1"/>
</dbReference>
<organism evidence="2 3">
    <name type="scientific">Botryobasidium botryosum (strain FD-172 SS1)</name>
    <dbReference type="NCBI Taxonomy" id="930990"/>
    <lineage>
        <taxon>Eukaryota</taxon>
        <taxon>Fungi</taxon>
        <taxon>Dikarya</taxon>
        <taxon>Basidiomycota</taxon>
        <taxon>Agaricomycotina</taxon>
        <taxon>Agaricomycetes</taxon>
        <taxon>Cantharellales</taxon>
        <taxon>Botryobasidiaceae</taxon>
        <taxon>Botryobasidium</taxon>
    </lineage>
</organism>
<dbReference type="Proteomes" id="UP000027195">
    <property type="component" value="Unassembled WGS sequence"/>
</dbReference>
<proteinExistence type="predicted"/>
<dbReference type="InterPro" id="IPR050167">
    <property type="entry name" value="Ser_Thr_protein_kinase"/>
</dbReference>
<feature type="domain" description="Protein kinase" evidence="1">
    <location>
        <begin position="1"/>
        <end position="165"/>
    </location>
</feature>
<dbReference type="EMBL" id="KL198016">
    <property type="protein sequence ID" value="KDQ21210.1"/>
    <property type="molecule type" value="Genomic_DNA"/>
</dbReference>
<dbReference type="Gene3D" id="1.10.510.10">
    <property type="entry name" value="Transferase(Phosphotransferase) domain 1"/>
    <property type="match status" value="1"/>
</dbReference>
<dbReference type="GO" id="GO:0007165">
    <property type="term" value="P:signal transduction"/>
    <property type="evidence" value="ECO:0007669"/>
    <property type="project" value="TreeGrafter"/>
</dbReference>
<dbReference type="InterPro" id="IPR000719">
    <property type="entry name" value="Prot_kinase_dom"/>
</dbReference>
<feature type="non-terminal residue" evidence="2">
    <location>
        <position position="1"/>
    </location>
</feature>
<keyword evidence="3" id="KW-1185">Reference proteome</keyword>
<sequence>EVHVWKRLRHRNILPLIGICHLDSVTYMVSPWMVNGNAFDYLKRVPKASRLRLLAQVASGLEYLHAFRPTVVHGDLRSVSHNILISSTGDACIADFGLSEVVEEVSKYSQSTSWKNAGNWSFMAPELFGENPPPRSVETDVFSFGRVIFEVDSVPYARISLSSKC</sequence>
<dbReference type="AlphaFoldDB" id="A0A067N2M2"/>
<dbReference type="GO" id="GO:0005737">
    <property type="term" value="C:cytoplasm"/>
    <property type="evidence" value="ECO:0007669"/>
    <property type="project" value="TreeGrafter"/>
</dbReference>
<reference evidence="3" key="1">
    <citation type="journal article" date="2014" name="Proc. Natl. Acad. Sci. U.S.A.">
        <title>Extensive sampling of basidiomycete genomes demonstrates inadequacy of the white-rot/brown-rot paradigm for wood decay fungi.</title>
        <authorList>
            <person name="Riley R."/>
            <person name="Salamov A.A."/>
            <person name="Brown D.W."/>
            <person name="Nagy L.G."/>
            <person name="Floudas D."/>
            <person name="Held B.W."/>
            <person name="Levasseur A."/>
            <person name="Lombard V."/>
            <person name="Morin E."/>
            <person name="Otillar R."/>
            <person name="Lindquist E.A."/>
            <person name="Sun H."/>
            <person name="LaButti K.M."/>
            <person name="Schmutz J."/>
            <person name="Jabbour D."/>
            <person name="Luo H."/>
            <person name="Baker S.E."/>
            <person name="Pisabarro A.G."/>
            <person name="Walton J.D."/>
            <person name="Blanchette R.A."/>
            <person name="Henrissat B."/>
            <person name="Martin F."/>
            <person name="Cullen D."/>
            <person name="Hibbett D.S."/>
            <person name="Grigoriev I.V."/>
        </authorList>
    </citation>
    <scope>NUCLEOTIDE SEQUENCE [LARGE SCALE GENOMIC DNA]</scope>
    <source>
        <strain evidence="3">FD-172 SS1</strain>
    </source>
</reference>
<name>A0A067N2M2_BOTB1</name>
<dbReference type="GO" id="GO:0005524">
    <property type="term" value="F:ATP binding"/>
    <property type="evidence" value="ECO:0007669"/>
    <property type="project" value="InterPro"/>
</dbReference>
<dbReference type="Pfam" id="PF07714">
    <property type="entry name" value="PK_Tyr_Ser-Thr"/>
    <property type="match status" value="1"/>
</dbReference>
<dbReference type="GO" id="GO:0004672">
    <property type="term" value="F:protein kinase activity"/>
    <property type="evidence" value="ECO:0007669"/>
    <property type="project" value="InterPro"/>
</dbReference>
<dbReference type="OrthoDB" id="5809314at2759"/>
<dbReference type="SUPFAM" id="SSF56112">
    <property type="entry name" value="Protein kinase-like (PK-like)"/>
    <property type="match status" value="1"/>
</dbReference>
<evidence type="ECO:0000313" key="3">
    <source>
        <dbReference type="Proteomes" id="UP000027195"/>
    </source>
</evidence>
<dbReference type="InParanoid" id="A0A067N2M2"/>